<comment type="caution">
    <text evidence="3">Lacks conserved residue(s) required for the propagation of feature annotation.</text>
</comment>
<evidence type="ECO:0000259" key="7">
    <source>
        <dbReference type="PROSITE" id="PS51448"/>
    </source>
</evidence>
<dbReference type="Pfam" id="PF00084">
    <property type="entry name" value="Sushi"/>
    <property type="match status" value="1"/>
</dbReference>
<feature type="domain" description="P-type" evidence="7">
    <location>
        <begin position="106"/>
        <end position="149"/>
    </location>
</feature>
<dbReference type="OrthoDB" id="6429043at2759"/>
<dbReference type="InterPro" id="IPR035976">
    <property type="entry name" value="Sushi/SCR/CCP_sf"/>
</dbReference>
<dbReference type="SUPFAM" id="SSF57492">
    <property type="entry name" value="Trefoil"/>
    <property type="match status" value="1"/>
</dbReference>
<feature type="chain" id="PRO_5039885513" evidence="4">
    <location>
        <begin position="29"/>
        <end position="271"/>
    </location>
</feature>
<organism evidence="8 9">
    <name type="scientific">Branchiostoma floridae</name>
    <name type="common">Florida lancelet</name>
    <name type="synonym">Amphioxus</name>
    <dbReference type="NCBI Taxonomy" id="7739"/>
    <lineage>
        <taxon>Eukaryota</taxon>
        <taxon>Metazoa</taxon>
        <taxon>Chordata</taxon>
        <taxon>Cephalochordata</taxon>
        <taxon>Leptocardii</taxon>
        <taxon>Amphioxiformes</taxon>
        <taxon>Branchiostomatidae</taxon>
        <taxon>Branchiostoma</taxon>
    </lineage>
</organism>
<dbReference type="CDD" id="cd00037">
    <property type="entry name" value="CLECT"/>
    <property type="match status" value="1"/>
</dbReference>
<name>A0A9J7HVK5_BRAFL</name>
<reference evidence="9" key="1">
    <citation type="submission" date="2025-08" db="UniProtKB">
        <authorList>
            <consortium name="RefSeq"/>
        </authorList>
    </citation>
    <scope>IDENTIFICATION</scope>
    <source>
        <strain evidence="9">S238N-H82</strain>
        <tissue evidence="9">Testes</tissue>
    </source>
</reference>
<dbReference type="AlphaFoldDB" id="A0A9J7HVK5"/>
<dbReference type="PROSITE" id="PS50923">
    <property type="entry name" value="SUSHI"/>
    <property type="match status" value="1"/>
</dbReference>
<dbReference type="GeneID" id="118408346"/>
<evidence type="ECO:0000259" key="5">
    <source>
        <dbReference type="PROSITE" id="PS50041"/>
    </source>
</evidence>
<keyword evidence="8" id="KW-1185">Reference proteome</keyword>
<dbReference type="Proteomes" id="UP000001554">
    <property type="component" value="Unplaced"/>
</dbReference>
<proteinExistence type="predicted"/>
<dbReference type="InterPro" id="IPR000436">
    <property type="entry name" value="Sushi_SCR_CCP_dom"/>
</dbReference>
<dbReference type="Gene3D" id="3.10.100.10">
    <property type="entry name" value="Mannose-Binding Protein A, subunit A"/>
    <property type="match status" value="1"/>
</dbReference>
<dbReference type="SUPFAM" id="SSF56436">
    <property type="entry name" value="C-type lectin-like"/>
    <property type="match status" value="1"/>
</dbReference>
<dbReference type="InterPro" id="IPR016186">
    <property type="entry name" value="C-type_lectin-like/link_sf"/>
</dbReference>
<accession>A0A9J7HVK5</accession>
<gene>
    <name evidence="9" type="primary">LOC118408346</name>
</gene>
<dbReference type="InterPro" id="IPR001304">
    <property type="entry name" value="C-type_lectin-like"/>
</dbReference>
<dbReference type="CDD" id="cd00033">
    <property type="entry name" value="CCP"/>
    <property type="match status" value="1"/>
</dbReference>
<dbReference type="PROSITE" id="PS50041">
    <property type="entry name" value="C_TYPE_LECTIN_2"/>
    <property type="match status" value="1"/>
</dbReference>
<dbReference type="CDD" id="cd00111">
    <property type="entry name" value="Trefoil"/>
    <property type="match status" value="1"/>
</dbReference>
<dbReference type="InterPro" id="IPR016187">
    <property type="entry name" value="CTDL_fold"/>
</dbReference>
<evidence type="ECO:0000256" key="2">
    <source>
        <dbReference type="ARBA" id="ARBA00023157"/>
    </source>
</evidence>
<evidence type="ECO:0000256" key="4">
    <source>
        <dbReference type="SAM" id="SignalP"/>
    </source>
</evidence>
<dbReference type="Gene3D" id="4.10.110.10">
    <property type="entry name" value="Spasmolytic Protein, domain 1"/>
    <property type="match status" value="1"/>
</dbReference>
<dbReference type="SUPFAM" id="SSF57535">
    <property type="entry name" value="Complement control module/SCR domain"/>
    <property type="match status" value="1"/>
</dbReference>
<dbReference type="SMART" id="SM00018">
    <property type="entry name" value="PD"/>
    <property type="match status" value="1"/>
</dbReference>
<dbReference type="KEGG" id="bfo:118408346"/>
<keyword evidence="1 4" id="KW-0732">Signal</keyword>
<feature type="domain" description="Sushi" evidence="6">
    <location>
        <begin position="193"/>
        <end position="248"/>
    </location>
</feature>
<dbReference type="Pfam" id="PF00059">
    <property type="entry name" value="Lectin_C"/>
    <property type="match status" value="1"/>
</dbReference>
<sequence length="271" mass="29716">MPKAEMRRAVSTVIFLFLVEWFAVPCETTWQYEPSCYRAELTSNQWRQALTTCRAKGGYLATGDQVGELDSLKSLIPHSTQYWLGARKLDTLDRFYWIESVSIANPTCITDANRKIDCGFGSQWECESRGCCYQPAAAGSVEPWCSYKNDIVIKAEIPGLTSLINEDCVILTSSGFYGVSCDGSRGIICESEKMCINPIDSNIQLSCGEVVQLSCPPGFQLSGDSVLMCTGGGNQWKLHRRNIDECATLPCGSDGDCVDGVNLLHLQVSAG</sequence>
<keyword evidence="3" id="KW-0768">Sushi</keyword>
<feature type="signal peptide" evidence="4">
    <location>
        <begin position="1"/>
        <end position="28"/>
    </location>
</feature>
<evidence type="ECO:0000259" key="6">
    <source>
        <dbReference type="PROSITE" id="PS50923"/>
    </source>
</evidence>
<evidence type="ECO:0000256" key="3">
    <source>
        <dbReference type="PROSITE-ProRule" id="PRU00302"/>
    </source>
</evidence>
<dbReference type="RefSeq" id="XP_035664934.1">
    <property type="nucleotide sequence ID" value="XM_035809041.1"/>
</dbReference>
<dbReference type="InterPro" id="IPR044913">
    <property type="entry name" value="P_trefoil_dom_sf"/>
</dbReference>
<evidence type="ECO:0000313" key="9">
    <source>
        <dbReference type="RefSeq" id="XP_035664934.1"/>
    </source>
</evidence>
<dbReference type="InterPro" id="IPR000519">
    <property type="entry name" value="P_trefoil_dom"/>
</dbReference>
<dbReference type="Gene3D" id="2.10.70.10">
    <property type="entry name" value="Complement Module, domain 1"/>
    <property type="match status" value="1"/>
</dbReference>
<evidence type="ECO:0000256" key="1">
    <source>
        <dbReference type="ARBA" id="ARBA00022729"/>
    </source>
</evidence>
<keyword evidence="2" id="KW-1015">Disulfide bond</keyword>
<protein>
    <submittedName>
        <fullName evidence="9">Uncharacterized protein LOC118408346</fullName>
    </submittedName>
</protein>
<evidence type="ECO:0000313" key="8">
    <source>
        <dbReference type="Proteomes" id="UP000001554"/>
    </source>
</evidence>
<dbReference type="PROSITE" id="PS51448">
    <property type="entry name" value="P_TREFOIL_2"/>
    <property type="match status" value="1"/>
</dbReference>
<feature type="domain" description="C-type lectin" evidence="5">
    <location>
        <begin position="32"/>
        <end position="190"/>
    </location>
</feature>